<keyword evidence="2" id="KW-0597">Phosphoprotein</keyword>
<dbReference type="InterPro" id="IPR009081">
    <property type="entry name" value="PP-bd_ACP"/>
</dbReference>
<dbReference type="EMBL" id="CP023483">
    <property type="protein sequence ID" value="ATF27089.1"/>
    <property type="molecule type" value="Genomic_DNA"/>
</dbReference>
<dbReference type="KEGG" id="bths:CNY62_12345"/>
<dbReference type="GO" id="GO:0005737">
    <property type="term" value="C:cytoplasm"/>
    <property type="evidence" value="ECO:0007669"/>
    <property type="project" value="TreeGrafter"/>
</dbReference>
<evidence type="ECO:0000256" key="2">
    <source>
        <dbReference type="ARBA" id="ARBA00022553"/>
    </source>
</evidence>
<dbReference type="OrthoDB" id="9765680at2"/>
<name>A0A291C0W0_BROTH</name>
<sequence length="81" mass="9198">MLKIWQGVLELEHISTDDNFFSIGGHSIKTITIANLIYKVLGVQISMIDFLECNTIVELADGNNSEKIEIEKQGRSQYRIN</sequence>
<dbReference type="PANTHER" id="PTHR45527">
    <property type="entry name" value="NONRIBOSOMAL PEPTIDE SYNTHETASE"/>
    <property type="match status" value="1"/>
</dbReference>
<evidence type="ECO:0000256" key="1">
    <source>
        <dbReference type="ARBA" id="ARBA00022450"/>
    </source>
</evidence>
<organism evidence="5 6">
    <name type="scientific">Brochothrix thermosphacta</name>
    <name type="common">Microbacterium thermosphactum</name>
    <dbReference type="NCBI Taxonomy" id="2756"/>
    <lineage>
        <taxon>Bacteria</taxon>
        <taxon>Bacillati</taxon>
        <taxon>Bacillota</taxon>
        <taxon>Bacilli</taxon>
        <taxon>Bacillales</taxon>
        <taxon>Listeriaceae</taxon>
        <taxon>Brochothrix</taxon>
    </lineage>
</organism>
<evidence type="ECO:0000313" key="5">
    <source>
        <dbReference type="EMBL" id="ATF27089.1"/>
    </source>
</evidence>
<gene>
    <name evidence="5" type="ORF">CNY62_12345</name>
</gene>
<feature type="domain" description="Carrier" evidence="4">
    <location>
        <begin position="1"/>
        <end position="67"/>
    </location>
</feature>
<keyword evidence="6" id="KW-1185">Reference proteome</keyword>
<dbReference type="GO" id="GO:0031177">
    <property type="term" value="F:phosphopantetheine binding"/>
    <property type="evidence" value="ECO:0007669"/>
    <property type="project" value="TreeGrafter"/>
</dbReference>
<proteinExistence type="predicted"/>
<dbReference type="SUPFAM" id="SSF47336">
    <property type="entry name" value="ACP-like"/>
    <property type="match status" value="1"/>
</dbReference>
<dbReference type="PROSITE" id="PS00012">
    <property type="entry name" value="PHOSPHOPANTETHEINE"/>
    <property type="match status" value="1"/>
</dbReference>
<evidence type="ECO:0000313" key="6">
    <source>
        <dbReference type="Proteomes" id="UP000243591"/>
    </source>
</evidence>
<evidence type="ECO:0000256" key="3">
    <source>
        <dbReference type="ARBA" id="ARBA00023194"/>
    </source>
</evidence>
<dbReference type="Proteomes" id="UP000243591">
    <property type="component" value="Chromosome"/>
</dbReference>
<dbReference type="InterPro" id="IPR006162">
    <property type="entry name" value="Ppantetheine_attach_site"/>
</dbReference>
<evidence type="ECO:0000259" key="4">
    <source>
        <dbReference type="PROSITE" id="PS50075"/>
    </source>
</evidence>
<dbReference type="RefSeq" id="WP_081315944.1">
    <property type="nucleotide sequence ID" value="NZ_MDLU01000002.1"/>
</dbReference>
<keyword evidence="3" id="KW-0045">Antibiotic biosynthesis</keyword>
<reference evidence="5 6" key="1">
    <citation type="submission" date="2017-09" db="EMBL/GenBank/DDBJ databases">
        <title>Complete Genome Sequences of Two Strains of the Meat Spoilage Bacterium Brochothrix thermosphacta Isolated from Ground Chicken.</title>
        <authorList>
            <person name="Paoli G.C."/>
            <person name="Wijey C."/>
            <person name="Chen C.-Y."/>
            <person name="Nguyen L."/>
            <person name="Yan X."/>
            <person name="Irwin P.L."/>
        </authorList>
    </citation>
    <scope>NUCLEOTIDE SEQUENCE [LARGE SCALE GENOMIC DNA]</scope>
    <source>
        <strain evidence="5 6">BI</strain>
    </source>
</reference>
<dbReference type="GO" id="GO:0043041">
    <property type="term" value="P:amino acid activation for nonribosomal peptide biosynthetic process"/>
    <property type="evidence" value="ECO:0007669"/>
    <property type="project" value="TreeGrafter"/>
</dbReference>
<dbReference type="GO" id="GO:0017000">
    <property type="term" value="P:antibiotic biosynthetic process"/>
    <property type="evidence" value="ECO:0007669"/>
    <property type="project" value="UniProtKB-KW"/>
</dbReference>
<dbReference type="InterPro" id="IPR036736">
    <property type="entry name" value="ACP-like_sf"/>
</dbReference>
<accession>A0A291C0W0</accession>
<dbReference type="PROSITE" id="PS50075">
    <property type="entry name" value="CARRIER"/>
    <property type="match status" value="1"/>
</dbReference>
<keyword evidence="1" id="KW-0596">Phosphopantetheine</keyword>
<dbReference type="AlphaFoldDB" id="A0A291C0W0"/>
<dbReference type="Pfam" id="PF00550">
    <property type="entry name" value="PP-binding"/>
    <property type="match status" value="1"/>
</dbReference>
<dbReference type="PANTHER" id="PTHR45527:SF1">
    <property type="entry name" value="FATTY ACID SYNTHASE"/>
    <property type="match status" value="1"/>
</dbReference>
<dbReference type="GO" id="GO:0044550">
    <property type="term" value="P:secondary metabolite biosynthetic process"/>
    <property type="evidence" value="ECO:0007669"/>
    <property type="project" value="TreeGrafter"/>
</dbReference>
<protein>
    <recommendedName>
        <fullName evidence="4">Carrier domain-containing protein</fullName>
    </recommendedName>
</protein>
<dbReference type="Gene3D" id="1.10.1200.10">
    <property type="entry name" value="ACP-like"/>
    <property type="match status" value="1"/>
</dbReference>